<dbReference type="SMART" id="SM00710">
    <property type="entry name" value="PbH1"/>
    <property type="match status" value="6"/>
</dbReference>
<sequence length="284" mass="30052">TTYNTVHVDFVNPDGVWVLSEGCKVSNVRIEAESDGIGVFGIGTTLTSSGDDVTIEGCVFDCGAYFTSSYFIKLCEVAFAGASISNLIVKDNNVTAGTSFIAYGSVGYDFFNFNICNNVVEITDVAAATYAIILWANTTGTGIMISNNTFIGPFGVYLRNFTGCDVSHNAFVLGVANVATSVFGISAHTVTKSIISYNTFRERTGNTAVDLTGIRTQALTDFNISHNTIKEVQQGIYDAASTASSYVTIASNIIEAIDNGAGAGGVGIFTYCNNLIISNNQIYA</sequence>
<proteinExistence type="predicted"/>
<dbReference type="AlphaFoldDB" id="X1D883"/>
<comment type="caution">
    <text evidence="1">The sequence shown here is derived from an EMBL/GenBank/DDBJ whole genome shotgun (WGS) entry which is preliminary data.</text>
</comment>
<dbReference type="EMBL" id="BART01024161">
    <property type="protein sequence ID" value="GAH01309.1"/>
    <property type="molecule type" value="Genomic_DNA"/>
</dbReference>
<feature type="non-terminal residue" evidence="1">
    <location>
        <position position="1"/>
    </location>
</feature>
<dbReference type="InterPro" id="IPR006626">
    <property type="entry name" value="PbH1"/>
</dbReference>
<organism evidence="1">
    <name type="scientific">marine sediment metagenome</name>
    <dbReference type="NCBI Taxonomy" id="412755"/>
    <lineage>
        <taxon>unclassified sequences</taxon>
        <taxon>metagenomes</taxon>
        <taxon>ecological metagenomes</taxon>
    </lineage>
</organism>
<name>X1D883_9ZZZZ</name>
<dbReference type="SUPFAM" id="SSF51126">
    <property type="entry name" value="Pectin lyase-like"/>
    <property type="match status" value="1"/>
</dbReference>
<evidence type="ECO:0000313" key="1">
    <source>
        <dbReference type="EMBL" id="GAH01309.1"/>
    </source>
</evidence>
<protein>
    <recommendedName>
        <fullName evidence="2">Right handed beta helix domain-containing protein</fullName>
    </recommendedName>
</protein>
<evidence type="ECO:0008006" key="2">
    <source>
        <dbReference type="Google" id="ProtNLM"/>
    </source>
</evidence>
<dbReference type="InterPro" id="IPR011050">
    <property type="entry name" value="Pectin_lyase_fold/virulence"/>
</dbReference>
<gene>
    <name evidence="1" type="ORF">S01H4_43737</name>
</gene>
<dbReference type="Gene3D" id="2.160.20.10">
    <property type="entry name" value="Single-stranded right-handed beta-helix, Pectin lyase-like"/>
    <property type="match status" value="1"/>
</dbReference>
<dbReference type="InterPro" id="IPR012334">
    <property type="entry name" value="Pectin_lyas_fold"/>
</dbReference>
<reference evidence="1" key="1">
    <citation type="journal article" date="2014" name="Front. Microbiol.">
        <title>High frequency of phylogenetically diverse reductive dehalogenase-homologous genes in deep subseafloor sedimentary metagenomes.</title>
        <authorList>
            <person name="Kawai M."/>
            <person name="Futagami T."/>
            <person name="Toyoda A."/>
            <person name="Takaki Y."/>
            <person name="Nishi S."/>
            <person name="Hori S."/>
            <person name="Arai W."/>
            <person name="Tsubouchi T."/>
            <person name="Morono Y."/>
            <person name="Uchiyama I."/>
            <person name="Ito T."/>
            <person name="Fujiyama A."/>
            <person name="Inagaki F."/>
            <person name="Takami H."/>
        </authorList>
    </citation>
    <scope>NUCLEOTIDE SEQUENCE</scope>
    <source>
        <strain evidence="1">Expedition CK06-06</strain>
    </source>
</reference>
<feature type="non-terminal residue" evidence="1">
    <location>
        <position position="284"/>
    </location>
</feature>
<accession>X1D883</accession>